<feature type="region of interest" description="Disordered" evidence="1">
    <location>
        <begin position="164"/>
        <end position="185"/>
    </location>
</feature>
<evidence type="ECO:0000313" key="3">
    <source>
        <dbReference type="Proteomes" id="UP001241758"/>
    </source>
</evidence>
<name>A0ABT6WQ80_9ACTN</name>
<gene>
    <name evidence="2" type="ORF">QLQ12_25035</name>
</gene>
<keyword evidence="3" id="KW-1185">Reference proteome</keyword>
<dbReference type="RefSeq" id="WP_282762887.1">
    <property type="nucleotide sequence ID" value="NZ_JASCTH010000017.1"/>
</dbReference>
<feature type="compositionally biased region" description="Basic and acidic residues" evidence="1">
    <location>
        <begin position="174"/>
        <end position="185"/>
    </location>
</feature>
<evidence type="ECO:0000313" key="2">
    <source>
        <dbReference type="EMBL" id="MDI6101888.1"/>
    </source>
</evidence>
<evidence type="ECO:0000256" key="1">
    <source>
        <dbReference type="SAM" id="MobiDB-lite"/>
    </source>
</evidence>
<comment type="caution">
    <text evidence="2">The sequence shown here is derived from an EMBL/GenBank/DDBJ whole genome shotgun (WGS) entry which is preliminary data.</text>
</comment>
<organism evidence="2 3">
    <name type="scientific">Actinoplanes sandaracinus</name>
    <dbReference type="NCBI Taxonomy" id="3045177"/>
    <lineage>
        <taxon>Bacteria</taxon>
        <taxon>Bacillati</taxon>
        <taxon>Actinomycetota</taxon>
        <taxon>Actinomycetes</taxon>
        <taxon>Micromonosporales</taxon>
        <taxon>Micromonosporaceae</taxon>
        <taxon>Actinoplanes</taxon>
    </lineage>
</organism>
<dbReference type="Proteomes" id="UP001241758">
    <property type="component" value="Unassembled WGS sequence"/>
</dbReference>
<proteinExistence type="predicted"/>
<reference evidence="2 3" key="1">
    <citation type="submission" date="2023-05" db="EMBL/GenBank/DDBJ databases">
        <title>Actinoplanes sp. NEAU-A12 genome sequencing.</title>
        <authorList>
            <person name="Wang Z.-S."/>
        </authorList>
    </citation>
    <scope>NUCLEOTIDE SEQUENCE [LARGE SCALE GENOMIC DNA]</scope>
    <source>
        <strain evidence="2 3">NEAU-A12</strain>
    </source>
</reference>
<accession>A0ABT6WQ80</accession>
<protein>
    <submittedName>
        <fullName evidence="2">Uncharacterized protein</fullName>
    </submittedName>
</protein>
<dbReference type="EMBL" id="JASCTH010000017">
    <property type="protein sequence ID" value="MDI6101888.1"/>
    <property type="molecule type" value="Genomic_DNA"/>
</dbReference>
<sequence length="185" mass="20043">MREHTDTYEALARRCEAGARDLEYEADNAAEVLAGRAGGDRLDPQQWAAGQRNAAQAAREYAAELRAEAGDQPTARLNPAQFAQAERVALAAELGGILIDGRPSAERIAQSSDYTGHNIDRELWLAGTHPAQQKAAEIEATGKFTHVAETIDGVKQVPFWRLGGPVNESTSTRDTARADRDGDEF</sequence>